<reference evidence="2" key="1">
    <citation type="submission" date="2023-03" db="EMBL/GenBank/DDBJ databases">
        <title>Massive genome expansion in bonnet fungi (Mycena s.s.) driven by repeated elements and novel gene families across ecological guilds.</title>
        <authorList>
            <consortium name="Lawrence Berkeley National Laboratory"/>
            <person name="Harder C.B."/>
            <person name="Miyauchi S."/>
            <person name="Viragh M."/>
            <person name="Kuo A."/>
            <person name="Thoen E."/>
            <person name="Andreopoulos B."/>
            <person name="Lu D."/>
            <person name="Skrede I."/>
            <person name="Drula E."/>
            <person name="Henrissat B."/>
            <person name="Morin E."/>
            <person name="Kohler A."/>
            <person name="Barry K."/>
            <person name="LaButti K."/>
            <person name="Morin E."/>
            <person name="Salamov A."/>
            <person name="Lipzen A."/>
            <person name="Mereny Z."/>
            <person name="Hegedus B."/>
            <person name="Baldrian P."/>
            <person name="Stursova M."/>
            <person name="Weitz H."/>
            <person name="Taylor A."/>
            <person name="Grigoriev I.V."/>
            <person name="Nagy L.G."/>
            <person name="Martin F."/>
            <person name="Kauserud H."/>
        </authorList>
    </citation>
    <scope>NUCLEOTIDE SEQUENCE</scope>
    <source>
        <strain evidence="2">9144</strain>
    </source>
</reference>
<evidence type="ECO:0000256" key="1">
    <source>
        <dbReference type="SAM" id="MobiDB-lite"/>
    </source>
</evidence>
<dbReference type="EMBL" id="JARJCW010000087">
    <property type="protein sequence ID" value="KAJ7195900.1"/>
    <property type="molecule type" value="Genomic_DNA"/>
</dbReference>
<dbReference type="Proteomes" id="UP001219525">
    <property type="component" value="Unassembled WGS sequence"/>
</dbReference>
<feature type="compositionally biased region" description="Polar residues" evidence="1">
    <location>
        <begin position="9"/>
        <end position="20"/>
    </location>
</feature>
<organism evidence="2 3">
    <name type="scientific">Mycena pura</name>
    <dbReference type="NCBI Taxonomy" id="153505"/>
    <lineage>
        <taxon>Eukaryota</taxon>
        <taxon>Fungi</taxon>
        <taxon>Dikarya</taxon>
        <taxon>Basidiomycota</taxon>
        <taxon>Agaricomycotina</taxon>
        <taxon>Agaricomycetes</taxon>
        <taxon>Agaricomycetidae</taxon>
        <taxon>Agaricales</taxon>
        <taxon>Marasmiineae</taxon>
        <taxon>Mycenaceae</taxon>
        <taxon>Mycena</taxon>
    </lineage>
</organism>
<name>A0AAD6V2T4_9AGAR</name>
<comment type="caution">
    <text evidence="2">The sequence shown here is derived from an EMBL/GenBank/DDBJ whole genome shotgun (WGS) entry which is preliminary data.</text>
</comment>
<accession>A0AAD6V2T4</accession>
<evidence type="ECO:0000313" key="2">
    <source>
        <dbReference type="EMBL" id="KAJ7195900.1"/>
    </source>
</evidence>
<protein>
    <submittedName>
        <fullName evidence="2">Uncharacterized protein</fullName>
    </submittedName>
</protein>
<sequence length="105" mass="11686">MVKEYADAEQTQAPADSANTAVKAAQGPSLFAMVVALQDSPADLQVTKEMAEGRVGGGHKLGINYTDFIKIKGGIEYIQIYSKYIHIHFPQYDMIRYRYDMAPAR</sequence>
<keyword evidence="3" id="KW-1185">Reference proteome</keyword>
<dbReference type="AlphaFoldDB" id="A0AAD6V2T4"/>
<gene>
    <name evidence="2" type="ORF">GGX14DRAFT_403636</name>
</gene>
<feature type="region of interest" description="Disordered" evidence="1">
    <location>
        <begin position="1"/>
        <end position="20"/>
    </location>
</feature>
<proteinExistence type="predicted"/>
<evidence type="ECO:0000313" key="3">
    <source>
        <dbReference type="Proteomes" id="UP001219525"/>
    </source>
</evidence>